<reference evidence="1" key="2">
    <citation type="submission" date="2020-11" db="EMBL/GenBank/DDBJ databases">
        <authorList>
            <person name="McCartney M.A."/>
            <person name="Auch B."/>
            <person name="Kono T."/>
            <person name="Mallez S."/>
            <person name="Becker A."/>
            <person name="Gohl D.M."/>
            <person name="Silverstein K.A.T."/>
            <person name="Koren S."/>
            <person name="Bechman K.B."/>
            <person name="Herman A."/>
            <person name="Abrahante J.E."/>
            <person name="Garbe J."/>
        </authorList>
    </citation>
    <scope>NUCLEOTIDE SEQUENCE</scope>
    <source>
        <strain evidence="1">Duluth1</strain>
        <tissue evidence="1">Whole animal</tissue>
    </source>
</reference>
<evidence type="ECO:0000313" key="1">
    <source>
        <dbReference type="EMBL" id="KAH3795973.1"/>
    </source>
</evidence>
<protein>
    <submittedName>
        <fullName evidence="1">Uncharacterized protein</fullName>
    </submittedName>
</protein>
<sequence length="68" mass="7825">MLALECMGIAHQHGTLYTTDGSALYHYTLDGRLVREMFADTTGYNTGSNYSWHYSYVQNFKEPCIYCN</sequence>
<gene>
    <name evidence="1" type="ORF">DPMN_149536</name>
</gene>
<dbReference type="EMBL" id="JAIWYP010000007">
    <property type="protein sequence ID" value="KAH3795973.1"/>
    <property type="molecule type" value="Genomic_DNA"/>
</dbReference>
<name>A0A9D4FEK9_DREPO</name>
<dbReference type="AlphaFoldDB" id="A0A9D4FEK9"/>
<organism evidence="1 2">
    <name type="scientific">Dreissena polymorpha</name>
    <name type="common">Zebra mussel</name>
    <name type="synonym">Mytilus polymorpha</name>
    <dbReference type="NCBI Taxonomy" id="45954"/>
    <lineage>
        <taxon>Eukaryota</taxon>
        <taxon>Metazoa</taxon>
        <taxon>Spiralia</taxon>
        <taxon>Lophotrochozoa</taxon>
        <taxon>Mollusca</taxon>
        <taxon>Bivalvia</taxon>
        <taxon>Autobranchia</taxon>
        <taxon>Heteroconchia</taxon>
        <taxon>Euheterodonta</taxon>
        <taxon>Imparidentia</taxon>
        <taxon>Neoheterodontei</taxon>
        <taxon>Myida</taxon>
        <taxon>Dreissenoidea</taxon>
        <taxon>Dreissenidae</taxon>
        <taxon>Dreissena</taxon>
    </lineage>
</organism>
<reference evidence="1" key="1">
    <citation type="journal article" date="2019" name="bioRxiv">
        <title>The Genome of the Zebra Mussel, Dreissena polymorpha: A Resource for Invasive Species Research.</title>
        <authorList>
            <person name="McCartney M.A."/>
            <person name="Auch B."/>
            <person name="Kono T."/>
            <person name="Mallez S."/>
            <person name="Zhang Y."/>
            <person name="Obille A."/>
            <person name="Becker A."/>
            <person name="Abrahante J.E."/>
            <person name="Garbe J."/>
            <person name="Badalamenti J.P."/>
            <person name="Herman A."/>
            <person name="Mangelson H."/>
            <person name="Liachko I."/>
            <person name="Sullivan S."/>
            <person name="Sone E.D."/>
            <person name="Koren S."/>
            <person name="Silverstein K.A.T."/>
            <person name="Beckman K.B."/>
            <person name="Gohl D.M."/>
        </authorList>
    </citation>
    <scope>NUCLEOTIDE SEQUENCE</scope>
    <source>
        <strain evidence="1">Duluth1</strain>
        <tissue evidence="1">Whole animal</tissue>
    </source>
</reference>
<proteinExistence type="predicted"/>
<evidence type="ECO:0000313" key="2">
    <source>
        <dbReference type="Proteomes" id="UP000828390"/>
    </source>
</evidence>
<accession>A0A9D4FEK9</accession>
<comment type="caution">
    <text evidence="1">The sequence shown here is derived from an EMBL/GenBank/DDBJ whole genome shotgun (WGS) entry which is preliminary data.</text>
</comment>
<keyword evidence="2" id="KW-1185">Reference proteome</keyword>
<dbReference type="Proteomes" id="UP000828390">
    <property type="component" value="Unassembled WGS sequence"/>
</dbReference>